<reference evidence="7" key="1">
    <citation type="submission" date="2016-04" db="EMBL/GenBank/DDBJ databases">
        <authorList>
            <person name="Nguyen H.D."/>
            <person name="Kesanakurti P."/>
            <person name="Cullis J."/>
            <person name="Levesque C.A."/>
            <person name="Hambleton S."/>
        </authorList>
    </citation>
    <scope>NUCLEOTIDE SEQUENCE</scope>
    <source>
        <strain evidence="7">DAOMC 238032</strain>
    </source>
</reference>
<name>A0A177T0T8_9BASI</name>
<dbReference type="Proteomes" id="UP000836402">
    <property type="component" value="Unassembled WGS sequence"/>
</dbReference>
<dbReference type="InterPro" id="IPR052035">
    <property type="entry name" value="ZnF_BED_domain_contain"/>
</dbReference>
<keyword evidence="2" id="KW-0479">Metal-binding</keyword>
<dbReference type="GO" id="GO:0005634">
    <property type="term" value="C:nucleus"/>
    <property type="evidence" value="ECO:0007669"/>
    <property type="project" value="UniProtKB-SubCell"/>
</dbReference>
<keyword evidence="9" id="KW-1185">Reference proteome</keyword>
<reference evidence="6" key="3">
    <citation type="submission" date="2020-10" db="EMBL/GenBank/DDBJ databases">
        <authorList>
            <person name="Sedaghatjoo S."/>
        </authorList>
    </citation>
    <scope>NUCLEOTIDE SEQUENCE</scope>
    <source>
        <strain evidence="6">AZH3</strain>
    </source>
</reference>
<proteinExistence type="predicted"/>
<evidence type="ECO:0000256" key="2">
    <source>
        <dbReference type="ARBA" id="ARBA00022723"/>
    </source>
</evidence>
<protein>
    <recommendedName>
        <fullName evidence="10">DUF659 domain-containing protein</fullName>
    </recommendedName>
</protein>
<reference evidence="7" key="2">
    <citation type="journal article" date="2019" name="IMA Fungus">
        <title>Genome sequencing and comparison of five Tilletia species to identify candidate genes for the detection of regulated species infecting wheat.</title>
        <authorList>
            <person name="Nguyen H.D.T."/>
            <person name="Sultana T."/>
            <person name="Kesanakurti P."/>
            <person name="Hambleton S."/>
        </authorList>
    </citation>
    <scope>NUCLEOTIDE SEQUENCE</scope>
    <source>
        <strain evidence="7">DAOMC 238032</strain>
    </source>
</reference>
<evidence type="ECO:0000256" key="3">
    <source>
        <dbReference type="ARBA" id="ARBA00022771"/>
    </source>
</evidence>
<sequence length="77" mass="8528">MATASAFLAFTGHWIDSQWKHKSCLLGFIDFPSPYSALHAFELIWDTLKSYGIENKVGAFVTDNTGSASKFQHRGSS</sequence>
<evidence type="ECO:0000256" key="4">
    <source>
        <dbReference type="ARBA" id="ARBA00022833"/>
    </source>
</evidence>
<evidence type="ECO:0000313" key="6">
    <source>
        <dbReference type="EMBL" id="CAD6940164.1"/>
    </source>
</evidence>
<dbReference type="Proteomes" id="UP000077671">
    <property type="component" value="Unassembled WGS sequence"/>
</dbReference>
<keyword evidence="4" id="KW-0862">Zinc</keyword>
<evidence type="ECO:0000313" key="8">
    <source>
        <dbReference type="Proteomes" id="UP000077671"/>
    </source>
</evidence>
<gene>
    <name evidence="7" type="ORF">A4X03_0g9598</name>
    <name evidence="6" type="ORF">JKIAZH3_G8592</name>
</gene>
<dbReference type="PANTHER" id="PTHR46481">
    <property type="entry name" value="ZINC FINGER BED DOMAIN-CONTAINING PROTEIN 4"/>
    <property type="match status" value="1"/>
</dbReference>
<dbReference type="PANTHER" id="PTHR46481:SF10">
    <property type="entry name" value="ZINC FINGER BED DOMAIN-CONTAINING PROTEIN 39"/>
    <property type="match status" value="1"/>
</dbReference>
<evidence type="ECO:0000256" key="1">
    <source>
        <dbReference type="ARBA" id="ARBA00004123"/>
    </source>
</evidence>
<dbReference type="AlphaFoldDB" id="A0A177T0T8"/>
<comment type="caution">
    <text evidence="7">The sequence shown here is derived from an EMBL/GenBank/DDBJ whole genome shotgun (WGS) entry which is preliminary data.</text>
</comment>
<dbReference type="EMBL" id="LWDD02004009">
    <property type="protein sequence ID" value="KAE8235956.1"/>
    <property type="molecule type" value="Genomic_DNA"/>
</dbReference>
<evidence type="ECO:0000256" key="5">
    <source>
        <dbReference type="ARBA" id="ARBA00023242"/>
    </source>
</evidence>
<accession>A0A177T0T8</accession>
<comment type="subcellular location">
    <subcellularLocation>
        <location evidence="1">Nucleus</location>
    </subcellularLocation>
</comment>
<keyword evidence="5" id="KW-0539">Nucleus</keyword>
<keyword evidence="3" id="KW-0863">Zinc-finger</keyword>
<dbReference type="InterPro" id="IPR012337">
    <property type="entry name" value="RNaseH-like_sf"/>
</dbReference>
<evidence type="ECO:0000313" key="9">
    <source>
        <dbReference type="Proteomes" id="UP000836402"/>
    </source>
</evidence>
<dbReference type="EMBL" id="CAJHJG010004327">
    <property type="protein sequence ID" value="CAD6940164.1"/>
    <property type="molecule type" value="Genomic_DNA"/>
</dbReference>
<evidence type="ECO:0008006" key="10">
    <source>
        <dbReference type="Google" id="ProtNLM"/>
    </source>
</evidence>
<evidence type="ECO:0000313" key="7">
    <source>
        <dbReference type="EMBL" id="KAE8235956.1"/>
    </source>
</evidence>
<organism evidence="7 8">
    <name type="scientific">Tilletia caries</name>
    <name type="common">wheat bunt fungus</name>
    <dbReference type="NCBI Taxonomy" id="13290"/>
    <lineage>
        <taxon>Eukaryota</taxon>
        <taxon>Fungi</taxon>
        <taxon>Dikarya</taxon>
        <taxon>Basidiomycota</taxon>
        <taxon>Ustilaginomycotina</taxon>
        <taxon>Exobasidiomycetes</taxon>
        <taxon>Tilletiales</taxon>
        <taxon>Tilletiaceae</taxon>
        <taxon>Tilletia</taxon>
    </lineage>
</organism>
<dbReference type="GO" id="GO:0008270">
    <property type="term" value="F:zinc ion binding"/>
    <property type="evidence" value="ECO:0007669"/>
    <property type="project" value="UniProtKB-KW"/>
</dbReference>
<dbReference type="SUPFAM" id="SSF53098">
    <property type="entry name" value="Ribonuclease H-like"/>
    <property type="match status" value="1"/>
</dbReference>